<dbReference type="PANTHER" id="PTHR38430">
    <property type="entry name" value="PROTEIN-ARGININE KINASE ACTIVATOR PROTEIN"/>
    <property type="match status" value="1"/>
</dbReference>
<protein>
    <recommendedName>
        <fullName evidence="2">UVR domain-containing protein</fullName>
    </recommendedName>
</protein>
<organism evidence="3 4">
    <name type="scientific">Mesobacillus boroniphilus</name>
    <dbReference type="NCBI Taxonomy" id="308892"/>
    <lineage>
        <taxon>Bacteria</taxon>
        <taxon>Bacillati</taxon>
        <taxon>Bacillota</taxon>
        <taxon>Bacilli</taxon>
        <taxon>Bacillales</taxon>
        <taxon>Bacillaceae</taxon>
        <taxon>Mesobacillus</taxon>
    </lineage>
</organism>
<sequence>MICQECNQRPATLHFTNYSNGEKTELHLCEICAQEKGELFMMNNSPVFSINNLLAGLLNMEPAFTEQKKEAFDAEQVAKCPQCSMTFPQFVKVGRFGCATCYDAFREQLTPIVRRLHSGNSMHNGKIPKRIGSDLHLRKTIDQLKQNLKNLISAEEFEKAAETRDQIRELERKLSAGQEGGE</sequence>
<evidence type="ECO:0000313" key="3">
    <source>
        <dbReference type="EMBL" id="MBS8266867.1"/>
    </source>
</evidence>
<reference evidence="3 4" key="1">
    <citation type="journal article" date="2021" name="Microorganisms">
        <title>Bacterial Dimethylsulfoniopropionate Biosynthesis in the East China Sea.</title>
        <authorList>
            <person name="Liu J."/>
            <person name="Zhang Y."/>
            <person name="Liu J."/>
            <person name="Zhong H."/>
            <person name="Williams B.T."/>
            <person name="Zheng Y."/>
            <person name="Curson A.R.J."/>
            <person name="Sun C."/>
            <person name="Sun H."/>
            <person name="Song D."/>
            <person name="Wagner Mackenzie B."/>
            <person name="Bermejo Martinez A."/>
            <person name="Todd J.D."/>
            <person name="Zhang X.H."/>
        </authorList>
    </citation>
    <scope>NUCLEOTIDE SEQUENCE [LARGE SCALE GENOMIC DNA]</scope>
    <source>
        <strain evidence="3 4">ESS08</strain>
    </source>
</reference>
<dbReference type="PIRSF" id="PIRSF015034">
    <property type="entry name" value="YacH"/>
    <property type="match status" value="1"/>
</dbReference>
<dbReference type="Pfam" id="PF02151">
    <property type="entry name" value="UVR"/>
    <property type="match status" value="1"/>
</dbReference>
<dbReference type="Proteomes" id="UP000761411">
    <property type="component" value="Unassembled WGS sequence"/>
</dbReference>
<dbReference type="Gene3D" id="4.10.860.10">
    <property type="entry name" value="UVR domain"/>
    <property type="match status" value="1"/>
</dbReference>
<dbReference type="PANTHER" id="PTHR38430:SF1">
    <property type="entry name" value="PROTEIN-ARGININE KINASE ACTIVATOR PROTEIN"/>
    <property type="match status" value="1"/>
</dbReference>
<gene>
    <name evidence="3" type="ORF">DYI25_20805</name>
</gene>
<name>A0A944CQX1_9BACI</name>
<evidence type="ECO:0000259" key="2">
    <source>
        <dbReference type="PROSITE" id="PS50151"/>
    </source>
</evidence>
<dbReference type="GO" id="GO:0005507">
    <property type="term" value="F:copper ion binding"/>
    <property type="evidence" value="ECO:0007669"/>
    <property type="project" value="TreeGrafter"/>
</dbReference>
<dbReference type="GO" id="GO:1990169">
    <property type="term" value="P:stress response to copper ion"/>
    <property type="evidence" value="ECO:0007669"/>
    <property type="project" value="TreeGrafter"/>
</dbReference>
<keyword evidence="1" id="KW-0175">Coiled coil</keyword>
<comment type="caution">
    <text evidence="3">The sequence shown here is derived from an EMBL/GenBank/DDBJ whole genome shotgun (WGS) entry which is preliminary data.</text>
</comment>
<dbReference type="GO" id="GO:0008270">
    <property type="term" value="F:zinc ion binding"/>
    <property type="evidence" value="ECO:0007669"/>
    <property type="project" value="TreeGrafter"/>
</dbReference>
<keyword evidence="4" id="KW-1185">Reference proteome</keyword>
<feature type="coiled-coil region" evidence="1">
    <location>
        <begin position="141"/>
        <end position="180"/>
    </location>
</feature>
<evidence type="ECO:0000256" key="1">
    <source>
        <dbReference type="SAM" id="Coils"/>
    </source>
</evidence>
<dbReference type="GO" id="GO:0050897">
    <property type="term" value="F:cobalt ion binding"/>
    <property type="evidence" value="ECO:0007669"/>
    <property type="project" value="TreeGrafter"/>
</dbReference>
<dbReference type="SUPFAM" id="SSF46600">
    <property type="entry name" value="C-terminal UvrC-binding domain of UvrB"/>
    <property type="match status" value="1"/>
</dbReference>
<dbReference type="InterPro" id="IPR025542">
    <property type="entry name" value="YacH"/>
</dbReference>
<dbReference type="AlphaFoldDB" id="A0A944CQX1"/>
<dbReference type="RefSeq" id="WP_213372574.1">
    <property type="nucleotide sequence ID" value="NZ_QTKX01000004.1"/>
</dbReference>
<dbReference type="PROSITE" id="PS50151">
    <property type="entry name" value="UVR"/>
    <property type="match status" value="1"/>
</dbReference>
<dbReference type="GO" id="GO:1990170">
    <property type="term" value="P:stress response to cadmium ion"/>
    <property type="evidence" value="ECO:0007669"/>
    <property type="project" value="TreeGrafter"/>
</dbReference>
<dbReference type="InterPro" id="IPR036876">
    <property type="entry name" value="UVR_dom_sf"/>
</dbReference>
<dbReference type="InterPro" id="IPR001943">
    <property type="entry name" value="UVR_dom"/>
</dbReference>
<proteinExistence type="predicted"/>
<dbReference type="GO" id="GO:0046870">
    <property type="term" value="F:cadmium ion binding"/>
    <property type="evidence" value="ECO:0007669"/>
    <property type="project" value="TreeGrafter"/>
</dbReference>
<accession>A0A944CQX1</accession>
<feature type="domain" description="UVR" evidence="2">
    <location>
        <begin position="138"/>
        <end position="173"/>
    </location>
</feature>
<dbReference type="EMBL" id="QTKX01000004">
    <property type="protein sequence ID" value="MBS8266867.1"/>
    <property type="molecule type" value="Genomic_DNA"/>
</dbReference>
<evidence type="ECO:0000313" key="4">
    <source>
        <dbReference type="Proteomes" id="UP000761411"/>
    </source>
</evidence>